<accession>A0A926D9G0</accession>
<dbReference type="EMBL" id="JACRSN010000005">
    <property type="protein sequence ID" value="MBC8533234.1"/>
    <property type="molecule type" value="Genomic_DNA"/>
</dbReference>
<reference evidence="1" key="1">
    <citation type="submission" date="2020-08" db="EMBL/GenBank/DDBJ databases">
        <title>Genome public.</title>
        <authorList>
            <person name="Liu C."/>
            <person name="Sun Q."/>
        </authorList>
    </citation>
    <scope>NUCLEOTIDE SEQUENCE</scope>
    <source>
        <strain evidence="1">NSJ-40</strain>
    </source>
</reference>
<keyword evidence="2" id="KW-1185">Reference proteome</keyword>
<dbReference type="AlphaFoldDB" id="A0A926D9G0"/>
<sequence length="74" mass="8325">MKGGNRAGHDRAECASRRVRFYRGARFRLPLILSYRNLVGKCLPQTLLYAATRLTANDNYGYALKQGIPDYTSG</sequence>
<gene>
    <name evidence="1" type="ORF">IAG03_04300</name>
</gene>
<dbReference type="RefSeq" id="WP_249318585.1">
    <property type="nucleotide sequence ID" value="NZ_JACRSN010000005.1"/>
</dbReference>
<protein>
    <submittedName>
        <fullName evidence="1">Uncharacterized protein</fullName>
    </submittedName>
</protein>
<proteinExistence type="predicted"/>
<dbReference type="Proteomes" id="UP000651482">
    <property type="component" value="Unassembled WGS sequence"/>
</dbReference>
<name>A0A926D9G0_9FIRM</name>
<evidence type="ECO:0000313" key="2">
    <source>
        <dbReference type="Proteomes" id="UP000651482"/>
    </source>
</evidence>
<comment type="caution">
    <text evidence="1">The sequence shown here is derived from an EMBL/GenBank/DDBJ whole genome shotgun (WGS) entry which is preliminary data.</text>
</comment>
<organism evidence="1 2">
    <name type="scientific">Yeguia hominis</name>
    <dbReference type="NCBI Taxonomy" id="2763662"/>
    <lineage>
        <taxon>Bacteria</taxon>
        <taxon>Bacillati</taxon>
        <taxon>Bacillota</taxon>
        <taxon>Clostridia</taxon>
        <taxon>Eubacteriales</taxon>
        <taxon>Yeguiaceae</taxon>
        <taxon>Yeguia</taxon>
    </lineage>
</organism>
<evidence type="ECO:0000313" key="1">
    <source>
        <dbReference type="EMBL" id="MBC8533234.1"/>
    </source>
</evidence>